<dbReference type="InterPro" id="IPR050491">
    <property type="entry name" value="AmpC-like"/>
</dbReference>
<gene>
    <name evidence="2" type="ORF">BN53_02885</name>
</gene>
<dbReference type="RefSeq" id="WP_009559591.1">
    <property type="nucleotide sequence ID" value="NZ_AYZN01000010.1"/>
</dbReference>
<evidence type="ECO:0000313" key="3">
    <source>
        <dbReference type="Proteomes" id="UP000009311"/>
    </source>
</evidence>
<dbReference type="InterPro" id="IPR012338">
    <property type="entry name" value="Beta-lactam/transpept-like"/>
</dbReference>
<comment type="caution">
    <text evidence="2">The sequence shown here is derived from an EMBL/GenBank/DDBJ whole genome shotgun (WGS) entry which is preliminary data.</text>
</comment>
<organism evidence="2 3">
    <name type="scientific">Lactobacillus pasteurii DSM 23907 = CRBIP 24.76</name>
    <dbReference type="NCBI Taxonomy" id="1423790"/>
    <lineage>
        <taxon>Bacteria</taxon>
        <taxon>Bacillati</taxon>
        <taxon>Bacillota</taxon>
        <taxon>Bacilli</taxon>
        <taxon>Lactobacillales</taxon>
        <taxon>Lactobacillaceae</taxon>
        <taxon>Lactobacillus</taxon>
    </lineage>
</organism>
<dbReference type="Proteomes" id="UP000009311">
    <property type="component" value="Unassembled WGS sequence"/>
</dbReference>
<accession>I7IZD8</accession>
<dbReference type="eggNOG" id="COG1680">
    <property type="taxonomic scope" value="Bacteria"/>
</dbReference>
<feature type="domain" description="Beta-lactamase-related" evidence="1">
    <location>
        <begin position="42"/>
        <end position="315"/>
    </location>
</feature>
<name>I7IZD8_9LACO</name>
<dbReference type="AlphaFoldDB" id="I7IZD8"/>
<dbReference type="EMBL" id="CAKD01000017">
    <property type="protein sequence ID" value="CCI85042.1"/>
    <property type="molecule type" value="Genomic_DNA"/>
</dbReference>
<dbReference type="InterPro" id="IPR001466">
    <property type="entry name" value="Beta-lactam-related"/>
</dbReference>
<proteinExistence type="predicted"/>
<keyword evidence="3" id="KW-1185">Reference proteome</keyword>
<dbReference type="PANTHER" id="PTHR46825:SF9">
    <property type="entry name" value="BETA-LACTAMASE-RELATED DOMAIN-CONTAINING PROTEIN"/>
    <property type="match status" value="1"/>
</dbReference>
<dbReference type="Pfam" id="PF00144">
    <property type="entry name" value="Beta-lactamase"/>
    <property type="match status" value="1"/>
</dbReference>
<dbReference type="OrthoDB" id="9803467at2"/>
<reference evidence="2 3" key="1">
    <citation type="submission" date="2012-06" db="EMBL/GenBank/DDBJ databases">
        <title>Draft Genome Sequence of Lactobacillus pasteurii CRBIP 24.76T.</title>
        <authorList>
            <person name="Cousin S."/>
            <person name="Bouchier C."/>
            <person name="Loux V."/>
            <person name="Ma L."/>
            <person name="Creno S."/>
            <person name="Bizet C."/>
            <person name="Clermont D."/>
        </authorList>
    </citation>
    <scope>NUCLEOTIDE SEQUENCE [LARGE SCALE GENOMIC DNA]</scope>
    <source>
        <strain evidence="3">CRBIP 24.76T</strain>
    </source>
</reference>
<dbReference type="Gene3D" id="3.40.710.10">
    <property type="entry name" value="DD-peptidase/beta-lactamase superfamily"/>
    <property type="match status" value="1"/>
</dbReference>
<protein>
    <submittedName>
        <fullName evidence="2">Beta-lactamase</fullName>
    </submittedName>
</protein>
<sequence>MIDQKRLANLFENFVKKNNLPRTILKVEDKDRQELLAFEHGEISGQSPFVLASVSKLFTTSLILQLIDEEKLTYDSRITQFIPLEEIAGIHKFDREDYTGELTVQDLLFQKSGLPNVFYESPIELRKRVAREDFSFEFADLIDWLRQMDSHFIPASSSSYYADINFVLLGRIAEKITHKSFDDLVDQRICRPLNLMNTFIASSEFAAIPALFTGKEYLKRPKLISSGSAAGGGVSTADDLMTFIHAFIKGDLFSISHWQYLREYYPLQADYAPVYYGGGHMKLMIGQYDNAERLSLIGHSGLSGAFAFYCPQFDLYFSGTTDNARASQLCIQLLYLILLEIESELK</sequence>
<evidence type="ECO:0000259" key="1">
    <source>
        <dbReference type="Pfam" id="PF00144"/>
    </source>
</evidence>
<dbReference type="PANTHER" id="PTHR46825">
    <property type="entry name" value="D-ALANYL-D-ALANINE-CARBOXYPEPTIDASE/ENDOPEPTIDASE AMPH"/>
    <property type="match status" value="1"/>
</dbReference>
<dbReference type="SUPFAM" id="SSF56601">
    <property type="entry name" value="beta-lactamase/transpeptidase-like"/>
    <property type="match status" value="1"/>
</dbReference>
<evidence type="ECO:0000313" key="2">
    <source>
        <dbReference type="EMBL" id="CCI85042.1"/>
    </source>
</evidence>
<dbReference type="STRING" id="1423790.BN53_02885"/>